<evidence type="ECO:0000256" key="1">
    <source>
        <dbReference type="SAM" id="Phobius"/>
    </source>
</evidence>
<dbReference type="AlphaFoldDB" id="A0A1Y5S9G4"/>
<evidence type="ECO:0000313" key="2">
    <source>
        <dbReference type="EMBL" id="SLN35425.1"/>
    </source>
</evidence>
<dbReference type="EMBL" id="FWFZ01000005">
    <property type="protein sequence ID" value="SLN35425.1"/>
    <property type="molecule type" value="Genomic_DNA"/>
</dbReference>
<reference evidence="2 3" key="1">
    <citation type="submission" date="2017-03" db="EMBL/GenBank/DDBJ databases">
        <authorList>
            <person name="Afonso C.L."/>
            <person name="Miller P.J."/>
            <person name="Scott M.A."/>
            <person name="Spackman E."/>
            <person name="Goraichik I."/>
            <person name="Dimitrov K.M."/>
            <person name="Suarez D.L."/>
            <person name="Swayne D.E."/>
        </authorList>
    </citation>
    <scope>NUCLEOTIDE SEQUENCE [LARGE SCALE GENOMIC DNA]</scope>
    <source>
        <strain evidence="2 3">CECT 7023</strain>
    </source>
</reference>
<proteinExistence type="predicted"/>
<feature type="transmembrane region" description="Helical" evidence="1">
    <location>
        <begin position="12"/>
        <end position="39"/>
    </location>
</feature>
<keyword evidence="1" id="KW-1133">Transmembrane helix</keyword>
<keyword evidence="1" id="KW-0472">Membrane</keyword>
<protein>
    <submittedName>
        <fullName evidence="2">Uncharacterized protein</fullName>
    </submittedName>
</protein>
<accession>A0A1Y5S9G4</accession>
<dbReference type="OrthoDB" id="159440at2"/>
<sequence>MKRLLDAFRDRPLPTGAFLMSLAVALFFALRLLASVLFWSPPELQPIKPWMTVGIVARMHDYAPRALNAEAGFPRPDPRASTMAEIARARGVPVEAVIAELEAALSRLDAKEGRP</sequence>
<evidence type="ECO:0000313" key="3">
    <source>
        <dbReference type="Proteomes" id="UP000193900"/>
    </source>
</evidence>
<keyword evidence="1" id="KW-0812">Transmembrane</keyword>
<keyword evidence="3" id="KW-1185">Reference proteome</keyword>
<gene>
    <name evidence="2" type="ORF">ROA7023_01288</name>
</gene>
<dbReference type="Proteomes" id="UP000193900">
    <property type="component" value="Unassembled WGS sequence"/>
</dbReference>
<organism evidence="2 3">
    <name type="scientific">Roseisalinus antarcticus</name>
    <dbReference type="NCBI Taxonomy" id="254357"/>
    <lineage>
        <taxon>Bacteria</taxon>
        <taxon>Pseudomonadati</taxon>
        <taxon>Pseudomonadota</taxon>
        <taxon>Alphaproteobacteria</taxon>
        <taxon>Rhodobacterales</taxon>
        <taxon>Roseobacteraceae</taxon>
        <taxon>Roseisalinus</taxon>
    </lineage>
</organism>
<name>A0A1Y5S9G4_9RHOB</name>
<dbReference type="RefSeq" id="WP_085878185.1">
    <property type="nucleotide sequence ID" value="NZ_FWFZ01000005.1"/>
</dbReference>